<keyword evidence="2" id="KW-1185">Reference proteome</keyword>
<evidence type="ECO:0000313" key="2">
    <source>
        <dbReference type="Proteomes" id="UP001208570"/>
    </source>
</evidence>
<reference evidence="1" key="1">
    <citation type="journal article" date="2023" name="Mol. Biol. Evol.">
        <title>Third-Generation Sequencing Reveals the Adaptive Role of the Epigenome in Three Deep-Sea Polychaetes.</title>
        <authorList>
            <person name="Perez M."/>
            <person name="Aroh O."/>
            <person name="Sun Y."/>
            <person name="Lan Y."/>
            <person name="Juniper S.K."/>
            <person name="Young C.R."/>
            <person name="Angers B."/>
            <person name="Qian P.Y."/>
        </authorList>
    </citation>
    <scope>NUCLEOTIDE SEQUENCE</scope>
    <source>
        <strain evidence="1">P08H-3</strain>
    </source>
</reference>
<dbReference type="Proteomes" id="UP001208570">
    <property type="component" value="Unassembled WGS sequence"/>
</dbReference>
<dbReference type="EMBL" id="JAODUP010001113">
    <property type="protein sequence ID" value="KAK2141358.1"/>
    <property type="molecule type" value="Genomic_DNA"/>
</dbReference>
<evidence type="ECO:0000313" key="1">
    <source>
        <dbReference type="EMBL" id="KAK2141358.1"/>
    </source>
</evidence>
<name>A0AAD9IW01_9ANNE</name>
<protein>
    <submittedName>
        <fullName evidence="1">Uncharacterized protein</fullName>
    </submittedName>
</protein>
<sequence length="42" mass="4845">MRLYSVEVKAQNISAQLRRTNKLRYSPLGSLSQMVKNQSQGY</sequence>
<accession>A0AAD9IW01</accession>
<comment type="caution">
    <text evidence="1">The sequence shown here is derived from an EMBL/GenBank/DDBJ whole genome shotgun (WGS) entry which is preliminary data.</text>
</comment>
<proteinExistence type="predicted"/>
<gene>
    <name evidence="1" type="ORF">LSH36_1111g00020</name>
</gene>
<dbReference type="AlphaFoldDB" id="A0AAD9IW01"/>
<organism evidence="1 2">
    <name type="scientific">Paralvinella palmiformis</name>
    <dbReference type="NCBI Taxonomy" id="53620"/>
    <lineage>
        <taxon>Eukaryota</taxon>
        <taxon>Metazoa</taxon>
        <taxon>Spiralia</taxon>
        <taxon>Lophotrochozoa</taxon>
        <taxon>Annelida</taxon>
        <taxon>Polychaeta</taxon>
        <taxon>Sedentaria</taxon>
        <taxon>Canalipalpata</taxon>
        <taxon>Terebellida</taxon>
        <taxon>Terebelliformia</taxon>
        <taxon>Alvinellidae</taxon>
        <taxon>Paralvinella</taxon>
    </lineage>
</organism>